<dbReference type="AlphaFoldDB" id="A0AAW1A818"/>
<gene>
    <name evidence="1" type="ORF">QLX08_003122</name>
</gene>
<organism evidence="1 2">
    <name type="scientific">Tetragonisca angustula</name>
    <dbReference type="NCBI Taxonomy" id="166442"/>
    <lineage>
        <taxon>Eukaryota</taxon>
        <taxon>Metazoa</taxon>
        <taxon>Ecdysozoa</taxon>
        <taxon>Arthropoda</taxon>
        <taxon>Hexapoda</taxon>
        <taxon>Insecta</taxon>
        <taxon>Pterygota</taxon>
        <taxon>Neoptera</taxon>
        <taxon>Endopterygota</taxon>
        <taxon>Hymenoptera</taxon>
        <taxon>Apocrita</taxon>
        <taxon>Aculeata</taxon>
        <taxon>Apoidea</taxon>
        <taxon>Anthophila</taxon>
        <taxon>Apidae</taxon>
        <taxon>Tetragonisca</taxon>
    </lineage>
</organism>
<accession>A0AAW1A818</accession>
<evidence type="ECO:0000313" key="2">
    <source>
        <dbReference type="Proteomes" id="UP001432146"/>
    </source>
</evidence>
<keyword evidence="2" id="KW-1185">Reference proteome</keyword>
<proteinExistence type="predicted"/>
<dbReference type="Proteomes" id="UP001432146">
    <property type="component" value="Unassembled WGS sequence"/>
</dbReference>
<protein>
    <submittedName>
        <fullName evidence="1">Uncharacterized protein</fullName>
    </submittedName>
</protein>
<reference evidence="1 2" key="1">
    <citation type="submission" date="2024-05" db="EMBL/GenBank/DDBJ databases">
        <title>The nuclear and mitochondrial genome assemblies of Tetragonisca angustula (Apidae: Meliponini), a tiny yet remarkable pollinator in the Neotropics.</title>
        <authorList>
            <person name="Ferrari R."/>
            <person name="Ricardo P.C."/>
            <person name="Dias F.C."/>
            <person name="Araujo N.S."/>
            <person name="Soares D.O."/>
            <person name="Zhou Q.-S."/>
            <person name="Zhu C.-D."/>
            <person name="Coutinho L."/>
            <person name="Airas M.C."/>
            <person name="Batista T.M."/>
        </authorList>
    </citation>
    <scope>NUCLEOTIDE SEQUENCE [LARGE SCALE GENOMIC DNA]</scope>
    <source>
        <strain evidence="1">ASF017062</strain>
        <tissue evidence="1">Abdomen</tissue>
    </source>
</reference>
<evidence type="ECO:0000313" key="1">
    <source>
        <dbReference type="EMBL" id="KAK9306060.1"/>
    </source>
</evidence>
<sequence>MKVFFKNFLNGYIMPPLNAERHHFLSHFQAERNVSCSVILYSFVTFFHCSARNTSQRQSLRLRWHWDGRRELQRCRAYHRIEDPMFSL</sequence>
<comment type="caution">
    <text evidence="1">The sequence shown here is derived from an EMBL/GenBank/DDBJ whole genome shotgun (WGS) entry which is preliminary data.</text>
</comment>
<dbReference type="EMBL" id="JAWNGG020000044">
    <property type="protein sequence ID" value="KAK9306060.1"/>
    <property type="molecule type" value="Genomic_DNA"/>
</dbReference>
<name>A0AAW1A818_9HYME</name>